<dbReference type="InterPro" id="IPR050216">
    <property type="entry name" value="LRR_domain-containing"/>
</dbReference>
<dbReference type="Gene3D" id="3.80.10.10">
    <property type="entry name" value="Ribonuclease Inhibitor"/>
    <property type="match status" value="1"/>
</dbReference>
<dbReference type="EMBL" id="VLTN01000052">
    <property type="protein sequence ID" value="KAA0148532.1"/>
    <property type="molecule type" value="Genomic_DNA"/>
</dbReference>
<evidence type="ECO:0000313" key="4">
    <source>
        <dbReference type="Proteomes" id="UP000323011"/>
    </source>
</evidence>
<accession>A0A5A8C655</accession>
<dbReference type="OMA" id="FDRIDPM"/>
<evidence type="ECO:0000256" key="1">
    <source>
        <dbReference type="ARBA" id="ARBA00022614"/>
    </source>
</evidence>
<proteinExistence type="predicted"/>
<gene>
    <name evidence="3" type="ORF">FNF29_06590</name>
</gene>
<reference evidence="3 4" key="1">
    <citation type="submission" date="2019-07" db="EMBL/GenBank/DDBJ databases">
        <title>Genomes of Cafeteria roenbergensis.</title>
        <authorList>
            <person name="Fischer M.G."/>
            <person name="Hackl T."/>
            <person name="Roman M."/>
        </authorList>
    </citation>
    <scope>NUCLEOTIDE SEQUENCE [LARGE SCALE GENOMIC DNA]</scope>
    <source>
        <strain evidence="3 4">BVI</strain>
    </source>
</reference>
<dbReference type="InterPro" id="IPR001611">
    <property type="entry name" value="Leu-rich_rpt"/>
</dbReference>
<name>A0A5A8C655_CAFRO</name>
<dbReference type="AlphaFoldDB" id="A0A5A8C655"/>
<keyword evidence="1" id="KW-0433">Leucine-rich repeat</keyword>
<organism evidence="3 4">
    <name type="scientific">Cafeteria roenbergensis</name>
    <name type="common">Marine flagellate</name>
    <dbReference type="NCBI Taxonomy" id="33653"/>
    <lineage>
        <taxon>Eukaryota</taxon>
        <taxon>Sar</taxon>
        <taxon>Stramenopiles</taxon>
        <taxon>Bigyra</taxon>
        <taxon>Opalozoa</taxon>
        <taxon>Bicosoecida</taxon>
        <taxon>Cafeteriaceae</taxon>
        <taxon>Cafeteria</taxon>
    </lineage>
</organism>
<evidence type="ECO:0000256" key="2">
    <source>
        <dbReference type="ARBA" id="ARBA00022737"/>
    </source>
</evidence>
<dbReference type="Proteomes" id="UP000323011">
    <property type="component" value="Unassembled WGS sequence"/>
</dbReference>
<keyword evidence="2" id="KW-0677">Repeat</keyword>
<keyword evidence="4" id="KW-1185">Reference proteome</keyword>
<dbReference type="PANTHER" id="PTHR48051">
    <property type="match status" value="1"/>
</dbReference>
<dbReference type="InterPro" id="IPR032675">
    <property type="entry name" value="LRR_dom_sf"/>
</dbReference>
<dbReference type="SUPFAM" id="SSF52075">
    <property type="entry name" value="Outer arm dynein light chain 1"/>
    <property type="match status" value="1"/>
</dbReference>
<evidence type="ECO:0000313" key="3">
    <source>
        <dbReference type="EMBL" id="KAA0148532.1"/>
    </source>
</evidence>
<dbReference type="SMART" id="SM00369">
    <property type="entry name" value="LRR_TYP"/>
    <property type="match status" value="3"/>
</dbReference>
<dbReference type="Pfam" id="PF13855">
    <property type="entry name" value="LRR_8"/>
    <property type="match status" value="1"/>
</dbReference>
<comment type="caution">
    <text evidence="3">The sequence shown here is derived from an EMBL/GenBank/DDBJ whole genome shotgun (WGS) entry which is preliminary data.</text>
</comment>
<dbReference type="PROSITE" id="PS51450">
    <property type="entry name" value="LRR"/>
    <property type="match status" value="2"/>
</dbReference>
<protein>
    <submittedName>
        <fullName evidence="3">Uncharacterized protein</fullName>
    </submittedName>
</protein>
<dbReference type="InterPro" id="IPR003591">
    <property type="entry name" value="Leu-rich_rpt_typical-subtyp"/>
</dbReference>
<dbReference type="GO" id="GO:0005737">
    <property type="term" value="C:cytoplasm"/>
    <property type="evidence" value="ECO:0007669"/>
    <property type="project" value="TreeGrafter"/>
</dbReference>
<dbReference type="PANTHER" id="PTHR48051:SF1">
    <property type="entry name" value="RAS SUPPRESSOR PROTEIN 1"/>
    <property type="match status" value="1"/>
</dbReference>
<sequence length="390" mass="42184">MAASPSGVALSSQLRSVLLEAAATGHCNLSHTGLASVPPQVFGIPNLRRLDLSGNELRHLPDRIGDLTSLEELWLAGNPLLELPDALSGLRSLRVLDLRRTRLRRVPNAVSRLPRLLVLDLAGTSLRGDFQAALQDGGPAALLGLLGREDERLELQQQLREALRRRVFVADADTEGGAAAIDALAEKVMAEFPVSAELRTVIRNAERIFADPLERANAAAARDRYIALSKDTKRRQLGAEAELVIKAAYFGRADREVLERAAESVVAAQPTLSDIQFFLAHAREVLPAEAADVDGATVAGACVALRRRLQAERESAIAGLVRALSAKYADREPAEVDRTGRAVASLVRKTDHLRSLTADVGTLFPDEFNSINPAKVVRALRALQREKGVE</sequence>